<keyword evidence="8" id="KW-1185">Reference proteome</keyword>
<feature type="transmembrane region" description="Helical" evidence="5">
    <location>
        <begin position="40"/>
        <end position="58"/>
    </location>
</feature>
<evidence type="ECO:0000259" key="6">
    <source>
        <dbReference type="Pfam" id="PF04932"/>
    </source>
</evidence>
<feature type="transmembrane region" description="Helical" evidence="5">
    <location>
        <begin position="70"/>
        <end position="92"/>
    </location>
</feature>
<evidence type="ECO:0000256" key="2">
    <source>
        <dbReference type="ARBA" id="ARBA00022692"/>
    </source>
</evidence>
<evidence type="ECO:0000256" key="5">
    <source>
        <dbReference type="SAM" id="Phobius"/>
    </source>
</evidence>
<feature type="transmembrane region" description="Helical" evidence="5">
    <location>
        <begin position="231"/>
        <end position="250"/>
    </location>
</feature>
<feature type="transmembrane region" description="Helical" evidence="5">
    <location>
        <begin position="373"/>
        <end position="396"/>
    </location>
</feature>
<dbReference type="Pfam" id="PF04932">
    <property type="entry name" value="Wzy_C"/>
    <property type="match status" value="1"/>
</dbReference>
<evidence type="ECO:0000256" key="4">
    <source>
        <dbReference type="ARBA" id="ARBA00023136"/>
    </source>
</evidence>
<dbReference type="GO" id="GO:0016874">
    <property type="term" value="F:ligase activity"/>
    <property type="evidence" value="ECO:0007669"/>
    <property type="project" value="UniProtKB-KW"/>
</dbReference>
<feature type="transmembrane region" description="Helical" evidence="5">
    <location>
        <begin position="199"/>
        <end position="219"/>
    </location>
</feature>
<feature type="transmembrane region" description="Helical" evidence="5">
    <location>
        <begin position="331"/>
        <end position="352"/>
    </location>
</feature>
<feature type="transmembrane region" description="Helical" evidence="5">
    <location>
        <begin position="151"/>
        <end position="171"/>
    </location>
</feature>
<protein>
    <submittedName>
        <fullName evidence="7">O-antigen ligase domain-containing protein</fullName>
    </submittedName>
</protein>
<reference evidence="7 8" key="1">
    <citation type="submission" date="2018-08" db="EMBL/GenBank/DDBJ databases">
        <title>Genome sequence of Methylocystis hirsuta CSC1, a methanotroph able to accumulate PHAs.</title>
        <authorList>
            <person name="Bordel S."/>
            <person name="Rodriguez E."/>
            <person name="Gancedo J."/>
            <person name="Munoz R."/>
        </authorList>
    </citation>
    <scope>NUCLEOTIDE SEQUENCE [LARGE SCALE GENOMIC DNA]</scope>
    <source>
        <strain evidence="7 8">CSC1</strain>
    </source>
</reference>
<feature type="transmembrane region" description="Helical" evidence="5">
    <location>
        <begin position="287"/>
        <end position="311"/>
    </location>
</feature>
<dbReference type="EMBL" id="QWDD01000001">
    <property type="protein sequence ID" value="RNJ48694.1"/>
    <property type="molecule type" value="Genomic_DNA"/>
</dbReference>
<evidence type="ECO:0000256" key="3">
    <source>
        <dbReference type="ARBA" id="ARBA00022989"/>
    </source>
</evidence>
<dbReference type="InterPro" id="IPR007016">
    <property type="entry name" value="O-antigen_ligase-rel_domated"/>
</dbReference>
<feature type="transmembrane region" description="Helical" evidence="5">
    <location>
        <begin position="125"/>
        <end position="144"/>
    </location>
</feature>
<dbReference type="InterPro" id="IPR051533">
    <property type="entry name" value="WaaL-like"/>
</dbReference>
<feature type="transmembrane region" description="Helical" evidence="5">
    <location>
        <begin position="14"/>
        <end position="34"/>
    </location>
</feature>
<keyword evidence="7" id="KW-0436">Ligase</keyword>
<keyword evidence="4 5" id="KW-0472">Membrane</keyword>
<feature type="domain" description="O-antigen ligase-related" evidence="6">
    <location>
        <begin position="243"/>
        <end position="388"/>
    </location>
</feature>
<keyword evidence="2 5" id="KW-0812">Transmembrane</keyword>
<accession>A0A3M9XKW9</accession>
<evidence type="ECO:0000313" key="7">
    <source>
        <dbReference type="EMBL" id="RNJ48694.1"/>
    </source>
</evidence>
<dbReference type="PANTHER" id="PTHR37422">
    <property type="entry name" value="TEICHURONIC ACID BIOSYNTHESIS PROTEIN TUAE"/>
    <property type="match status" value="1"/>
</dbReference>
<organism evidence="7 8">
    <name type="scientific">Methylocystis hirsuta</name>
    <dbReference type="NCBI Taxonomy" id="369798"/>
    <lineage>
        <taxon>Bacteria</taxon>
        <taxon>Pseudomonadati</taxon>
        <taxon>Pseudomonadota</taxon>
        <taxon>Alphaproteobacteria</taxon>
        <taxon>Hyphomicrobiales</taxon>
        <taxon>Methylocystaceae</taxon>
        <taxon>Methylocystis</taxon>
    </lineage>
</organism>
<comment type="caution">
    <text evidence="7">The sequence shown here is derived from an EMBL/GenBank/DDBJ whole genome shotgun (WGS) entry which is preliminary data.</text>
</comment>
<proteinExistence type="predicted"/>
<gene>
    <name evidence="7" type="ORF">D1O30_02650</name>
</gene>
<comment type="subcellular location">
    <subcellularLocation>
        <location evidence="1">Membrane</location>
        <topology evidence="1">Multi-pass membrane protein</topology>
    </subcellularLocation>
</comment>
<dbReference type="PANTHER" id="PTHR37422:SF23">
    <property type="entry name" value="TEICHURONIC ACID BIOSYNTHESIS PROTEIN TUAE"/>
    <property type="match status" value="1"/>
</dbReference>
<dbReference type="OrthoDB" id="7628239at2"/>
<dbReference type="AlphaFoldDB" id="A0A3M9XKW9"/>
<evidence type="ECO:0000313" key="8">
    <source>
        <dbReference type="Proteomes" id="UP000268623"/>
    </source>
</evidence>
<dbReference type="Proteomes" id="UP000268623">
    <property type="component" value="Unassembled WGS sequence"/>
</dbReference>
<sequence>MVAHPVEKERVRPLFYFCAVGLFACLVLGGGAGSSFLSEIILQILCLPLIFAGLWMQLDRDALRLSRGPLLFCAAVVILALLELVPLPAIIWTHLPGREPAVSALKLIGGESTWQSVSLTPDRSWLVALSLIPALSVFLCALALGAKERRFLTLVALAGAVLNALIGLAQISGGPDSSLRFYEGTSTEAVGFFANRDHFAALLYASVPFVGAWVLSLSHDSLRRKPSETQLNAFMVLMLGTCVSIILLIAEVMARSRAGIALTFVALVGAALLLWRERRSAGIMSGAGLVVAVIGAIASLLISDFAISRLASRFGGSLHVLERVALAGKTITAGLTVAPLGAGTGAFVPLFAMFERPRDLTANVYVNHAHNDLVEIWAETGVIGLFLVVVMFVWIFRRSIDVWRQHIEEGVAPIDVLLPRAATISIALLYVHSLFDFPLRTSANLSIFAVACALLTAPPGWGQVEAADLPTSAPFETKRASRMGRVS</sequence>
<keyword evidence="3 5" id="KW-1133">Transmembrane helix</keyword>
<evidence type="ECO:0000256" key="1">
    <source>
        <dbReference type="ARBA" id="ARBA00004141"/>
    </source>
</evidence>
<dbReference type="RefSeq" id="WP_123174691.1">
    <property type="nucleotide sequence ID" value="NZ_QWDD01000001.1"/>
</dbReference>
<feature type="transmembrane region" description="Helical" evidence="5">
    <location>
        <begin position="256"/>
        <end position="275"/>
    </location>
</feature>
<name>A0A3M9XKW9_9HYPH</name>
<dbReference type="GO" id="GO:0016020">
    <property type="term" value="C:membrane"/>
    <property type="evidence" value="ECO:0007669"/>
    <property type="project" value="UniProtKB-SubCell"/>
</dbReference>